<evidence type="ECO:0000313" key="3">
    <source>
        <dbReference type="EMBL" id="MDI9862484.1"/>
    </source>
</evidence>
<dbReference type="Proteomes" id="UP001236507">
    <property type="component" value="Unassembled WGS sequence"/>
</dbReference>
<proteinExistence type="predicted"/>
<reference evidence="3 4" key="1">
    <citation type="submission" date="2023-05" db="EMBL/GenBank/DDBJ databases">
        <title>Novel species of genus Flectobacillus isolated from stream in China.</title>
        <authorList>
            <person name="Lu H."/>
        </authorList>
    </citation>
    <scope>NUCLEOTIDE SEQUENCE [LARGE SCALE GENOMIC DNA]</scope>
    <source>
        <strain evidence="3 4">KCTC 42575</strain>
    </source>
</reference>
<gene>
    <name evidence="3" type="ORF">QM524_24885</name>
</gene>
<feature type="compositionally biased region" description="Polar residues" evidence="1">
    <location>
        <begin position="149"/>
        <end position="162"/>
    </location>
</feature>
<protein>
    <recommendedName>
        <fullName evidence="2">UPF0323 domain-containing protein</fullName>
    </recommendedName>
</protein>
<organism evidence="3 4">
    <name type="scientific">Flectobacillus roseus</name>
    <dbReference type="NCBI Taxonomy" id="502259"/>
    <lineage>
        <taxon>Bacteria</taxon>
        <taxon>Pseudomonadati</taxon>
        <taxon>Bacteroidota</taxon>
        <taxon>Cytophagia</taxon>
        <taxon>Cytophagales</taxon>
        <taxon>Flectobacillaceae</taxon>
        <taxon>Flectobacillus</taxon>
    </lineage>
</organism>
<feature type="domain" description="UPF0323" evidence="2">
    <location>
        <begin position="56"/>
        <end position="158"/>
    </location>
</feature>
<name>A0ABT6YFX7_9BACT</name>
<dbReference type="RefSeq" id="WP_283346730.1">
    <property type="nucleotide sequence ID" value="NZ_JASHIF010000030.1"/>
</dbReference>
<comment type="caution">
    <text evidence="3">The sequence shown here is derived from an EMBL/GenBank/DDBJ whole genome shotgun (WGS) entry which is preliminary data.</text>
</comment>
<dbReference type="EMBL" id="JASHIF010000030">
    <property type="protein sequence ID" value="MDI9862484.1"/>
    <property type="molecule type" value="Genomic_DNA"/>
</dbReference>
<dbReference type="InterPro" id="IPR059092">
    <property type="entry name" value="UPF0323_dom"/>
</dbReference>
<sequence length="224" mass="24767">MTPSKQHAFIKKVKDITIGSTIALSLFGPAVLLQSCSSNQNDEGDYEEVEVYKKGVKTYISETSKGVFKITKEIETDADSSVAYVTYLDGKQDTLSPRAVKALIDQDVARHPQHIGQSSSLSNALLYGGMGYFLGKTLSPSYSNYRPDLSSNGFSSNSTPRDTTNRHRYHSGSSLWRRYYVSQQVYNSSQQVHHSINTSRTTFSRPLGGRSGFFRSSSHGGFHG</sequence>
<keyword evidence="4" id="KW-1185">Reference proteome</keyword>
<accession>A0ABT6YFX7</accession>
<evidence type="ECO:0000313" key="4">
    <source>
        <dbReference type="Proteomes" id="UP001236507"/>
    </source>
</evidence>
<evidence type="ECO:0000259" key="2">
    <source>
        <dbReference type="Pfam" id="PF26303"/>
    </source>
</evidence>
<feature type="region of interest" description="Disordered" evidence="1">
    <location>
        <begin position="149"/>
        <end position="169"/>
    </location>
</feature>
<dbReference type="Pfam" id="PF26303">
    <property type="entry name" value="UPF0323"/>
    <property type="match status" value="1"/>
</dbReference>
<evidence type="ECO:0000256" key="1">
    <source>
        <dbReference type="SAM" id="MobiDB-lite"/>
    </source>
</evidence>